<dbReference type="InParanoid" id="A0A286UW08"/>
<reference evidence="8 9" key="1">
    <citation type="journal article" date="2017" name="Mol. Ecol.">
        <title>Comparative and population genomic landscape of Phellinus noxius: A hypervariable fungus causing root rot in trees.</title>
        <authorList>
            <person name="Chung C.L."/>
            <person name="Lee T.J."/>
            <person name="Akiba M."/>
            <person name="Lee H.H."/>
            <person name="Kuo T.H."/>
            <person name="Liu D."/>
            <person name="Ke H.M."/>
            <person name="Yokoi T."/>
            <person name="Roa M.B."/>
            <person name="Lu M.J."/>
            <person name="Chang Y.Y."/>
            <person name="Ann P.J."/>
            <person name="Tsai J.N."/>
            <person name="Chen C.Y."/>
            <person name="Tzean S.S."/>
            <person name="Ota Y."/>
            <person name="Hattori T."/>
            <person name="Sahashi N."/>
            <person name="Liou R.F."/>
            <person name="Kikuchi T."/>
            <person name="Tsai I.J."/>
        </authorList>
    </citation>
    <scope>NUCLEOTIDE SEQUENCE [LARGE SCALE GENOMIC DNA]</scope>
    <source>
        <strain evidence="8 9">FFPRI411160</strain>
    </source>
</reference>
<feature type="active site" description="Proton acceptor" evidence="3">
    <location>
        <position position="164"/>
    </location>
</feature>
<accession>A0A286UW08</accession>
<keyword evidence="2 5" id="KW-0378">Hydrolase</keyword>
<dbReference type="PANTHER" id="PTHR11782:SF121">
    <property type="entry name" value="NUCLEOSIDE-DIPHOSPHATASE MIG-23"/>
    <property type="match status" value="1"/>
</dbReference>
<keyword evidence="4" id="KW-0547">Nucleotide-binding</keyword>
<dbReference type="GO" id="GO:0005794">
    <property type="term" value="C:Golgi apparatus"/>
    <property type="evidence" value="ECO:0007669"/>
    <property type="project" value="TreeGrafter"/>
</dbReference>
<dbReference type="GO" id="GO:0004382">
    <property type="term" value="F:GDP phosphatase activity"/>
    <property type="evidence" value="ECO:0007669"/>
    <property type="project" value="TreeGrafter"/>
</dbReference>
<evidence type="ECO:0000256" key="6">
    <source>
        <dbReference type="SAM" id="MobiDB-lite"/>
    </source>
</evidence>
<dbReference type="FunCoup" id="A0A286UW08">
    <property type="interactions" value="171"/>
</dbReference>
<evidence type="ECO:0000256" key="3">
    <source>
        <dbReference type="PIRSR" id="PIRSR600407-1"/>
    </source>
</evidence>
<dbReference type="AlphaFoldDB" id="A0A286UW08"/>
<organism evidence="8 9">
    <name type="scientific">Pyrrhoderma noxium</name>
    <dbReference type="NCBI Taxonomy" id="2282107"/>
    <lineage>
        <taxon>Eukaryota</taxon>
        <taxon>Fungi</taxon>
        <taxon>Dikarya</taxon>
        <taxon>Basidiomycota</taxon>
        <taxon>Agaricomycotina</taxon>
        <taxon>Agaricomycetes</taxon>
        <taxon>Hymenochaetales</taxon>
        <taxon>Hymenochaetaceae</taxon>
        <taxon>Pyrrhoderma</taxon>
    </lineage>
</organism>
<feature type="binding site" evidence="4">
    <location>
        <begin position="196"/>
        <end position="200"/>
    </location>
    <ligand>
        <name>ATP</name>
        <dbReference type="ChEBI" id="CHEBI:30616"/>
    </ligand>
</feature>
<dbReference type="GO" id="GO:0016020">
    <property type="term" value="C:membrane"/>
    <property type="evidence" value="ECO:0007669"/>
    <property type="project" value="TreeGrafter"/>
</dbReference>
<dbReference type="GO" id="GO:0046036">
    <property type="term" value="P:CTP metabolic process"/>
    <property type="evidence" value="ECO:0007669"/>
    <property type="project" value="TreeGrafter"/>
</dbReference>
<gene>
    <name evidence="8" type="ORF">PNOK_0084500</name>
</gene>
<keyword evidence="4" id="KW-0067">ATP-binding</keyword>
<dbReference type="CDD" id="cd24039">
    <property type="entry name" value="ASKHA_NBD_YND1-like"/>
    <property type="match status" value="1"/>
</dbReference>
<dbReference type="Proteomes" id="UP000217199">
    <property type="component" value="Unassembled WGS sequence"/>
</dbReference>
<dbReference type="EMBL" id="NBII01000001">
    <property type="protein sequence ID" value="PAV23777.1"/>
    <property type="molecule type" value="Genomic_DNA"/>
</dbReference>
<keyword evidence="7" id="KW-0472">Membrane</keyword>
<evidence type="ECO:0000313" key="8">
    <source>
        <dbReference type="EMBL" id="PAV23777.1"/>
    </source>
</evidence>
<dbReference type="PROSITE" id="PS01238">
    <property type="entry name" value="GDA1_CD39_NTPASE"/>
    <property type="match status" value="1"/>
</dbReference>
<evidence type="ECO:0000256" key="1">
    <source>
        <dbReference type="ARBA" id="ARBA00009283"/>
    </source>
</evidence>
<dbReference type="STRING" id="2282107.A0A286UW08"/>
<sequence>MPPPTASDAWLKGRRFGIVIDAGSSGSRLQIYSWRDARLVRAEEGPKVYNKLPEVVKGTENPDDWVHKVEPGISTFGENPNQIAQYLRPLLDHARDHIPPSLHHETPLFLLATAGMRLLPSSQQDAILEATCNFIRFHSHFKVEDSDLTGKCGSSIRIITGEEEGLFGWIAVNYLMDQFTKVDDDQTTYGFLDMGGASTQIAFEPSAEEREKTKGLTDVQLRLIGGEEIHHQVFVTTWLGYGTNQARERYVGRTISLFEEGRDQHDYIPDPCLPKDLVLSESSVYPGHEDAHSRREHKLIGTGSFERCLNQVAPLLNKDAPCPDFEKAASNFCSREWDDILRQHELLKSKGALGGDGEVVEGGQVIDVGKWGDEVEIPRLQMQCFKSAWLVNVLHDGIGMPRIVDPGGDIKEQTNEVKDKANEKGLGKPVMQSLDSIGDTSISWTLGKMVLEASREVPPLLSDAAPLSDIHVGEVPSRDGPGTVDVLPQEPVLDEYDTDFTFVEFLSYLACFVLLLAIIYRLRRYLSDFTHLLLKGSIRRDYYGDRSALEEGQYSNGERHSLTGSSFKTFSSSYSRFWFSLRSSASRILTVFRSRTKMIPSIAISASRLSQPAPSRASPTRSYSSPVLRSQNVLPEVHYSSSGLPTRSGTPPAYRLEQLDSRSSQSLYSLPRSRNNSQMNLTLLVTRQTSSSRAGSSGQQTPTTPYHHHHHDGD</sequence>
<evidence type="ECO:0000256" key="2">
    <source>
        <dbReference type="ARBA" id="ARBA00022801"/>
    </source>
</evidence>
<dbReference type="GO" id="GO:0017111">
    <property type="term" value="F:ribonucleoside triphosphate phosphatase activity"/>
    <property type="evidence" value="ECO:0007669"/>
    <property type="project" value="TreeGrafter"/>
</dbReference>
<feature type="region of interest" description="Disordered" evidence="6">
    <location>
        <begin position="687"/>
        <end position="714"/>
    </location>
</feature>
<dbReference type="PANTHER" id="PTHR11782">
    <property type="entry name" value="ADENOSINE/GUANOSINE DIPHOSPHATASE"/>
    <property type="match status" value="1"/>
</dbReference>
<dbReference type="GO" id="GO:0045134">
    <property type="term" value="F:UDP phosphatase activity"/>
    <property type="evidence" value="ECO:0007669"/>
    <property type="project" value="TreeGrafter"/>
</dbReference>
<dbReference type="Pfam" id="PF01150">
    <property type="entry name" value="GDA1_CD39"/>
    <property type="match status" value="1"/>
</dbReference>
<dbReference type="Gene3D" id="3.30.420.150">
    <property type="entry name" value="Exopolyphosphatase. Domain 2"/>
    <property type="match status" value="2"/>
</dbReference>
<feature type="transmembrane region" description="Helical" evidence="7">
    <location>
        <begin position="505"/>
        <end position="522"/>
    </location>
</feature>
<dbReference type="GO" id="GO:0005524">
    <property type="term" value="F:ATP binding"/>
    <property type="evidence" value="ECO:0007669"/>
    <property type="project" value="UniProtKB-KW"/>
</dbReference>
<proteinExistence type="inferred from homology"/>
<evidence type="ECO:0000256" key="7">
    <source>
        <dbReference type="SAM" id="Phobius"/>
    </source>
</evidence>
<feature type="compositionally biased region" description="Polar residues" evidence="6">
    <location>
        <begin position="687"/>
        <end position="704"/>
    </location>
</feature>
<comment type="caution">
    <text evidence="8">The sequence shown here is derived from an EMBL/GenBank/DDBJ whole genome shotgun (WGS) entry which is preliminary data.</text>
</comment>
<evidence type="ECO:0000256" key="4">
    <source>
        <dbReference type="PIRSR" id="PIRSR600407-2"/>
    </source>
</evidence>
<name>A0A286UW08_9AGAM</name>
<keyword evidence="7" id="KW-1133">Transmembrane helix</keyword>
<evidence type="ECO:0000313" key="9">
    <source>
        <dbReference type="Proteomes" id="UP000217199"/>
    </source>
</evidence>
<dbReference type="Gene3D" id="3.30.420.40">
    <property type="match status" value="1"/>
</dbReference>
<dbReference type="OrthoDB" id="6372431at2759"/>
<evidence type="ECO:0000256" key="5">
    <source>
        <dbReference type="RuleBase" id="RU003833"/>
    </source>
</evidence>
<keyword evidence="7" id="KW-0812">Transmembrane</keyword>
<feature type="region of interest" description="Disordered" evidence="6">
    <location>
        <begin position="610"/>
        <end position="629"/>
    </location>
</feature>
<dbReference type="GO" id="GO:0006256">
    <property type="term" value="P:UDP catabolic process"/>
    <property type="evidence" value="ECO:0007669"/>
    <property type="project" value="TreeGrafter"/>
</dbReference>
<dbReference type="InterPro" id="IPR000407">
    <property type="entry name" value="GDA1_CD39_NTPase"/>
</dbReference>
<protein>
    <submittedName>
        <fullName evidence="8">Nucleoside phosphatase GDA1</fullName>
    </submittedName>
</protein>
<comment type="similarity">
    <text evidence="1 5">Belongs to the GDA1/CD39 NTPase family.</text>
</comment>
<keyword evidence="9" id="KW-1185">Reference proteome</keyword>